<dbReference type="OrthoDB" id="9783920at2"/>
<feature type="transmembrane region" description="Helical" evidence="9">
    <location>
        <begin position="316"/>
        <end position="332"/>
    </location>
</feature>
<feature type="transmembrane region" description="Helical" evidence="9">
    <location>
        <begin position="79"/>
        <end position="99"/>
    </location>
</feature>
<evidence type="ECO:0000256" key="2">
    <source>
        <dbReference type="ARBA" id="ARBA00008540"/>
    </source>
</evidence>
<dbReference type="GO" id="GO:0005886">
    <property type="term" value="C:plasma membrane"/>
    <property type="evidence" value="ECO:0007669"/>
    <property type="project" value="UniProtKB-SubCell"/>
</dbReference>
<evidence type="ECO:0000256" key="1">
    <source>
        <dbReference type="ARBA" id="ARBA00004651"/>
    </source>
</evidence>
<name>A0A2T3J9R0_9GAMM</name>
<feature type="transmembrane region" description="Helical" evidence="9">
    <location>
        <begin position="12"/>
        <end position="30"/>
    </location>
</feature>
<dbReference type="RefSeq" id="WP_107244655.1">
    <property type="nucleotide sequence ID" value="NZ_PYMJ01000029.1"/>
</dbReference>
<feature type="transmembrane region" description="Helical" evidence="9">
    <location>
        <begin position="273"/>
        <end position="296"/>
    </location>
</feature>
<feature type="transmembrane region" description="Helical" evidence="9">
    <location>
        <begin position="338"/>
        <end position="359"/>
    </location>
</feature>
<dbReference type="InterPro" id="IPR004685">
    <property type="entry name" value="Brnchd-chn_aa_trnsp_Livcs"/>
</dbReference>
<evidence type="ECO:0000313" key="11">
    <source>
        <dbReference type="Proteomes" id="UP000240987"/>
    </source>
</evidence>
<dbReference type="AlphaFoldDB" id="A0A2T3J9R0"/>
<keyword evidence="5 9" id="KW-0812">Transmembrane</keyword>
<dbReference type="PANTHER" id="PTHR30588">
    <property type="entry name" value="BRANCHED-CHAIN AMINO ACID TRANSPORT SYSTEM 2 CARRIER PROTEIN"/>
    <property type="match status" value="1"/>
</dbReference>
<dbReference type="NCBIfam" id="TIGR00796">
    <property type="entry name" value="livcs"/>
    <property type="match status" value="1"/>
</dbReference>
<accession>A0A2T3J9R0</accession>
<dbReference type="EMBL" id="PYMJ01000029">
    <property type="protein sequence ID" value="PSU45545.1"/>
    <property type="molecule type" value="Genomic_DNA"/>
</dbReference>
<evidence type="ECO:0000256" key="9">
    <source>
        <dbReference type="RuleBase" id="RU362122"/>
    </source>
</evidence>
<keyword evidence="7 9" id="KW-1133">Transmembrane helix</keyword>
<evidence type="ECO:0000256" key="8">
    <source>
        <dbReference type="ARBA" id="ARBA00023136"/>
    </source>
</evidence>
<dbReference type="PANTHER" id="PTHR30588:SF0">
    <property type="entry name" value="BRANCHED-CHAIN AMINO ACID PERMEASE BRNQ"/>
    <property type="match status" value="1"/>
</dbReference>
<feature type="transmembrane region" description="Helical" evidence="9">
    <location>
        <begin position="190"/>
        <end position="211"/>
    </location>
</feature>
<comment type="similarity">
    <text evidence="2 9">Belongs to the branched chain amino acid transporter family.</text>
</comment>
<dbReference type="GO" id="GO:0005304">
    <property type="term" value="F:L-valine transmembrane transporter activity"/>
    <property type="evidence" value="ECO:0007669"/>
    <property type="project" value="TreeGrafter"/>
</dbReference>
<evidence type="ECO:0000256" key="7">
    <source>
        <dbReference type="ARBA" id="ARBA00022989"/>
    </source>
</evidence>
<feature type="transmembrane region" description="Helical" evidence="9">
    <location>
        <begin position="223"/>
        <end position="247"/>
    </location>
</feature>
<dbReference type="Proteomes" id="UP000240987">
    <property type="component" value="Unassembled WGS sequence"/>
</dbReference>
<keyword evidence="11" id="KW-1185">Reference proteome</keyword>
<reference evidence="10 11" key="1">
    <citation type="submission" date="2018-01" db="EMBL/GenBank/DDBJ databases">
        <title>Whole genome sequencing of Histamine producing bacteria.</title>
        <authorList>
            <person name="Butler K."/>
        </authorList>
    </citation>
    <scope>NUCLEOTIDE SEQUENCE [LARGE SCALE GENOMIC DNA]</scope>
    <source>
        <strain evidence="10 11">JCM 12947</strain>
    </source>
</reference>
<dbReference type="GO" id="GO:0015820">
    <property type="term" value="P:L-leucine transport"/>
    <property type="evidence" value="ECO:0007669"/>
    <property type="project" value="TreeGrafter"/>
</dbReference>
<dbReference type="Pfam" id="PF05525">
    <property type="entry name" value="Branch_AA_trans"/>
    <property type="match status" value="1"/>
</dbReference>
<proteinExistence type="inferred from homology"/>
<evidence type="ECO:0000256" key="3">
    <source>
        <dbReference type="ARBA" id="ARBA00022448"/>
    </source>
</evidence>
<dbReference type="GO" id="GO:0015818">
    <property type="term" value="P:isoleucine transport"/>
    <property type="evidence" value="ECO:0007669"/>
    <property type="project" value="TreeGrafter"/>
</dbReference>
<evidence type="ECO:0000256" key="6">
    <source>
        <dbReference type="ARBA" id="ARBA00022970"/>
    </source>
</evidence>
<evidence type="ECO:0000256" key="4">
    <source>
        <dbReference type="ARBA" id="ARBA00022475"/>
    </source>
</evidence>
<protein>
    <recommendedName>
        <fullName evidence="9">Branched-chain amino acid transport system carrier protein</fullName>
    </recommendedName>
</protein>
<feature type="transmembrane region" description="Helical" evidence="9">
    <location>
        <begin position="408"/>
        <end position="429"/>
    </location>
</feature>
<keyword evidence="6 9" id="KW-0029">Amino-acid transport</keyword>
<sequence>MSTNVLTGRNIAALGFMTFAMYLGAGNLIFPPFLGFQAGEHFLSGMTGFLLTGVGLPALALIIVALVKGSDNLTAALPRPLATSFWVMVFIVIGPAFVIPRAITVAYQFSFAPFIGGDVLVPFSIAFCVITILFSLFPGKLVDTIGKWLTPVLLVILTVMAAFAFLFPAGQVMQAKGPYVDGALAEGLTQGYMTMDALGSIGFGWVIFRAIKSMGVECPKATAKYTFIAAVMYATAMAAVYLSLAYIGSTSADLGTDFTNGGEILTAFTNHHFGVFGTMLLGLVMILACLTTAIGVTTAGSEFYNRTFSSVSYSRSVWVTMILAGLVANVGLDQLLAVTLPVVVALHPIAIALLMIAPLRHRIAPIAVLMTVAIALIFGCFDAAHILGSMPQAWDVWFTQHVPLYHYYAGWIVPTIVMLVAGLVMTYLINKPAPAAVNA</sequence>
<feature type="transmembrane region" description="Helical" evidence="9">
    <location>
        <begin position="149"/>
        <end position="170"/>
    </location>
</feature>
<organism evidence="10 11">
    <name type="scientific">Photobacterium frigidiphilum</name>
    <dbReference type="NCBI Taxonomy" id="264736"/>
    <lineage>
        <taxon>Bacteria</taxon>
        <taxon>Pseudomonadati</taxon>
        <taxon>Pseudomonadota</taxon>
        <taxon>Gammaproteobacteria</taxon>
        <taxon>Vibrionales</taxon>
        <taxon>Vibrionaceae</taxon>
        <taxon>Photobacterium</taxon>
    </lineage>
</organism>
<keyword evidence="3 9" id="KW-0813">Transport</keyword>
<feature type="transmembrane region" description="Helical" evidence="9">
    <location>
        <begin position="366"/>
        <end position="388"/>
    </location>
</feature>
<comment type="subcellular location">
    <subcellularLocation>
        <location evidence="9">Cell inner membrane</location>
        <topology evidence="9">Multi-pass membrane protein</topology>
    </subcellularLocation>
    <subcellularLocation>
        <location evidence="1">Cell membrane</location>
        <topology evidence="1">Multi-pass membrane protein</topology>
    </subcellularLocation>
</comment>
<comment type="function">
    <text evidence="9">Component of the transport system for branched-chain amino acids.</text>
</comment>
<keyword evidence="8 9" id="KW-0472">Membrane</keyword>
<evidence type="ECO:0000313" key="10">
    <source>
        <dbReference type="EMBL" id="PSU45545.1"/>
    </source>
</evidence>
<feature type="transmembrane region" description="Helical" evidence="9">
    <location>
        <begin position="42"/>
        <end position="67"/>
    </location>
</feature>
<comment type="caution">
    <text evidence="10">The sequence shown here is derived from an EMBL/GenBank/DDBJ whole genome shotgun (WGS) entry which is preliminary data.</text>
</comment>
<gene>
    <name evidence="10" type="primary">brnQ</name>
    <name evidence="10" type="ORF">C9J12_21980</name>
</gene>
<dbReference type="GO" id="GO:0015188">
    <property type="term" value="F:L-isoleucine transmembrane transporter activity"/>
    <property type="evidence" value="ECO:0007669"/>
    <property type="project" value="TreeGrafter"/>
</dbReference>
<dbReference type="GO" id="GO:0015190">
    <property type="term" value="F:L-leucine transmembrane transporter activity"/>
    <property type="evidence" value="ECO:0007669"/>
    <property type="project" value="TreeGrafter"/>
</dbReference>
<keyword evidence="4" id="KW-1003">Cell membrane</keyword>
<evidence type="ECO:0000256" key="5">
    <source>
        <dbReference type="ARBA" id="ARBA00022692"/>
    </source>
</evidence>
<feature type="transmembrane region" description="Helical" evidence="9">
    <location>
        <begin position="119"/>
        <end position="137"/>
    </location>
</feature>